<protein>
    <recommendedName>
        <fullName evidence="2">PLAT domain-containing protein</fullName>
    </recommendedName>
</protein>
<dbReference type="Gramene" id="Jr07_20700_p1">
    <property type="protein sequence ID" value="cds.Jr07_20700_p1"/>
    <property type="gene ID" value="Jr07_20700"/>
</dbReference>
<dbReference type="PANTHER" id="PTHR32166:SF122">
    <property type="entry name" value="OS09G0499600 PROTEIN"/>
    <property type="match status" value="1"/>
</dbReference>
<feature type="domain" description="PLAT" evidence="2">
    <location>
        <begin position="1"/>
        <end position="22"/>
    </location>
</feature>
<dbReference type="PANTHER" id="PTHR32166">
    <property type="entry name" value="OSJNBA0013A04.12 PROTEIN"/>
    <property type="match status" value="1"/>
</dbReference>
<gene>
    <name evidence="3" type="ORF">F2P56_015666</name>
</gene>
<feature type="non-terminal residue" evidence="3">
    <location>
        <position position="283"/>
    </location>
</feature>
<evidence type="ECO:0000259" key="2">
    <source>
        <dbReference type="PROSITE" id="PS50095"/>
    </source>
</evidence>
<dbReference type="SUPFAM" id="SSF53098">
    <property type="entry name" value="Ribonuclease H-like"/>
    <property type="match status" value="1"/>
</dbReference>
<evidence type="ECO:0000313" key="4">
    <source>
        <dbReference type="Proteomes" id="UP000619265"/>
    </source>
</evidence>
<evidence type="ECO:0000313" key="3">
    <source>
        <dbReference type="EMBL" id="KAF5465684.1"/>
    </source>
</evidence>
<reference evidence="3" key="1">
    <citation type="submission" date="2015-10" db="EMBL/GenBank/DDBJ databases">
        <authorList>
            <person name="Martinez-Garcia P.J."/>
            <person name="Crepeau M.W."/>
            <person name="Puiu D."/>
            <person name="Gonzalez-Ibeas D."/>
            <person name="Whalen J."/>
            <person name="Stevens K."/>
            <person name="Paul R."/>
            <person name="Butterfield T."/>
            <person name="Britton M."/>
            <person name="Reagan R."/>
            <person name="Chakraborty S."/>
            <person name="Walawage S.L."/>
            <person name="Vasquez-Gross H.A."/>
            <person name="Cardeno C."/>
            <person name="Famula R."/>
            <person name="Pratt K."/>
            <person name="Kuruganti S."/>
            <person name="Aradhya M.K."/>
            <person name="Leslie C.A."/>
            <person name="Dandekar A.M."/>
            <person name="Salzberg S.L."/>
            <person name="Wegrzyn J.L."/>
            <person name="Langley C.H."/>
            <person name="Neale D.B."/>
        </authorList>
    </citation>
    <scope>NUCLEOTIDE SEQUENCE</scope>
    <source>
        <tissue evidence="3">Leaves</tissue>
    </source>
</reference>
<evidence type="ECO:0000256" key="1">
    <source>
        <dbReference type="PROSITE-ProRule" id="PRU00152"/>
    </source>
</evidence>
<reference evidence="3" key="2">
    <citation type="submission" date="2020-03" db="EMBL/GenBank/DDBJ databases">
        <title>Walnut 2.0.</title>
        <authorList>
            <person name="Marrano A."/>
            <person name="Britton M."/>
            <person name="Zimin A.V."/>
            <person name="Zaini P.A."/>
            <person name="Workman R."/>
            <person name="Puiu D."/>
            <person name="Bianco L."/>
            <person name="Allen B.J."/>
            <person name="Troggio M."/>
            <person name="Leslie C.A."/>
            <person name="Timp W."/>
            <person name="Dendekar A."/>
            <person name="Salzberg S.L."/>
            <person name="Neale D.B."/>
        </authorList>
    </citation>
    <scope>NUCLEOTIDE SEQUENCE</scope>
    <source>
        <tissue evidence="3">Leaves</tissue>
    </source>
</reference>
<dbReference type="PROSITE" id="PS50095">
    <property type="entry name" value="PLAT"/>
    <property type="match status" value="1"/>
</dbReference>
<proteinExistence type="predicted"/>
<dbReference type="GO" id="GO:0046983">
    <property type="term" value="F:protein dimerization activity"/>
    <property type="evidence" value="ECO:0007669"/>
    <property type="project" value="InterPro"/>
</dbReference>
<dbReference type="InterPro" id="IPR012337">
    <property type="entry name" value="RNaseH-like_sf"/>
</dbReference>
<dbReference type="Proteomes" id="UP000619265">
    <property type="component" value="Unassembled WGS sequence"/>
</dbReference>
<dbReference type="InterPro" id="IPR001024">
    <property type="entry name" value="PLAT/LH2_dom"/>
</dbReference>
<comment type="caution">
    <text evidence="1">Lacks conserved residue(s) required for the propagation of feature annotation.</text>
</comment>
<dbReference type="InterPro" id="IPR008906">
    <property type="entry name" value="HATC_C_dom"/>
</dbReference>
<sequence>MFTCDKWIASNHSKSSIGKEIAEIVLEDKEFWVQCQFIVKVSEPLVRVLRLVDGDEKPAMGYLYDAMERAKENIKARCNNKVSLFSPFTRIIDSRWDRQLHSPLHAAGCFLNPGIYYSPNFKNKNEVIRGFNSCVMKMELDPDNQDKIIAELDLYKNAIGEFGHSLAIRQRDKINPVAWWTQFGCEVPTLQRFAVRVLSQCCSATGCERNWSTFDFIHSKKRNRLVHKRLNDLVFVRYNLKLRERSIKKGRDALDPINLENIDLMEEWVGEESELLDGEDLDW</sequence>
<dbReference type="Pfam" id="PF05699">
    <property type="entry name" value="Dimer_Tnp_hAT"/>
    <property type="match status" value="1"/>
</dbReference>
<name>A0A834CN44_JUGRE</name>
<dbReference type="AlphaFoldDB" id="A0A834CN44"/>
<organism evidence="3 4">
    <name type="scientific">Juglans regia</name>
    <name type="common">English walnut</name>
    <dbReference type="NCBI Taxonomy" id="51240"/>
    <lineage>
        <taxon>Eukaryota</taxon>
        <taxon>Viridiplantae</taxon>
        <taxon>Streptophyta</taxon>
        <taxon>Embryophyta</taxon>
        <taxon>Tracheophyta</taxon>
        <taxon>Spermatophyta</taxon>
        <taxon>Magnoliopsida</taxon>
        <taxon>eudicotyledons</taxon>
        <taxon>Gunneridae</taxon>
        <taxon>Pentapetalae</taxon>
        <taxon>rosids</taxon>
        <taxon>fabids</taxon>
        <taxon>Fagales</taxon>
        <taxon>Juglandaceae</taxon>
        <taxon>Juglans</taxon>
    </lineage>
</organism>
<accession>A0A834CN44</accession>
<comment type="caution">
    <text evidence="3">The sequence shown here is derived from an EMBL/GenBank/DDBJ whole genome shotgun (WGS) entry which is preliminary data.</text>
</comment>
<dbReference type="EMBL" id="LIHL02000007">
    <property type="protein sequence ID" value="KAF5465684.1"/>
    <property type="molecule type" value="Genomic_DNA"/>
</dbReference>